<keyword evidence="2" id="KW-1133">Transmembrane helix</keyword>
<feature type="transmembrane region" description="Helical" evidence="2">
    <location>
        <begin position="17"/>
        <end position="37"/>
    </location>
</feature>
<keyword evidence="2" id="KW-0812">Transmembrane</keyword>
<feature type="region of interest" description="Disordered" evidence="1">
    <location>
        <begin position="239"/>
        <end position="260"/>
    </location>
</feature>
<gene>
    <name evidence="4" type="ORF">NSCI0253_LOCUS4497</name>
</gene>
<dbReference type="InterPro" id="IPR036871">
    <property type="entry name" value="PX_dom_sf"/>
</dbReference>
<reference evidence="4" key="1">
    <citation type="submission" date="2021-01" db="EMBL/GenBank/DDBJ databases">
        <authorList>
            <person name="Corre E."/>
            <person name="Pelletier E."/>
            <person name="Niang G."/>
            <person name="Scheremetjew M."/>
            <person name="Finn R."/>
            <person name="Kale V."/>
            <person name="Holt S."/>
            <person name="Cochrane G."/>
            <person name="Meng A."/>
            <person name="Brown T."/>
            <person name="Cohen L."/>
        </authorList>
    </citation>
    <scope>NUCLEOTIDE SEQUENCE</scope>
</reference>
<dbReference type="GO" id="GO:0035091">
    <property type="term" value="F:phosphatidylinositol binding"/>
    <property type="evidence" value="ECO:0007669"/>
    <property type="project" value="InterPro"/>
</dbReference>
<name>A0A7S1EXN0_NOCSC</name>
<dbReference type="Gene3D" id="3.30.1520.10">
    <property type="entry name" value="Phox-like domain"/>
    <property type="match status" value="1"/>
</dbReference>
<sequence>MGWGGKGKGWFGKGPPIIGPIVGAAAAVTTGAVLASAERRRHDRWYRDGWRDGWRDGGWHADVVVIEGTPAVQESSSPVVIRAEANPVVTVQPARVVYQGKGKGKRKGTAVVQDVFVEDTDRAILEINVPREAMEARGSDHYFGVDAMEDDGVTYRVMRQYSDFEGLFRQTGRTTFYDAAFPAKPARVQIDSPQMEDLRRGLEKWLRRMASDPRSQPGQQWFASLRKFLAEGRLTMPSAPNAPPVSFSQPGSAREEPQEANGQELVITIPHGVVAGQVIAVNVPGTDVQLTVEVPSGYKSGSDLRLWYDPATGSLKPAV</sequence>
<proteinExistence type="predicted"/>
<feature type="domain" description="PX" evidence="3">
    <location>
        <begin position="152"/>
        <end position="215"/>
    </location>
</feature>
<dbReference type="InterPro" id="IPR001683">
    <property type="entry name" value="PX_dom"/>
</dbReference>
<accession>A0A7S1EXN0</accession>
<organism evidence="4">
    <name type="scientific">Noctiluca scintillans</name>
    <name type="common">Sea sparkle</name>
    <name type="synonym">Red tide dinoflagellate</name>
    <dbReference type="NCBI Taxonomy" id="2966"/>
    <lineage>
        <taxon>Eukaryota</taxon>
        <taxon>Sar</taxon>
        <taxon>Alveolata</taxon>
        <taxon>Dinophyceae</taxon>
        <taxon>Noctilucales</taxon>
        <taxon>Noctilucaceae</taxon>
        <taxon>Noctiluca</taxon>
    </lineage>
</organism>
<dbReference type="Pfam" id="PF00787">
    <property type="entry name" value="PX"/>
    <property type="match status" value="1"/>
</dbReference>
<evidence type="ECO:0000313" key="4">
    <source>
        <dbReference type="EMBL" id="CAD8830151.1"/>
    </source>
</evidence>
<keyword evidence="2" id="KW-0472">Membrane</keyword>
<dbReference type="AlphaFoldDB" id="A0A7S1EXN0"/>
<evidence type="ECO:0000259" key="3">
    <source>
        <dbReference type="Pfam" id="PF00787"/>
    </source>
</evidence>
<protein>
    <recommendedName>
        <fullName evidence="3">PX domain-containing protein</fullName>
    </recommendedName>
</protein>
<dbReference type="SUPFAM" id="SSF64268">
    <property type="entry name" value="PX domain"/>
    <property type="match status" value="1"/>
</dbReference>
<dbReference type="EMBL" id="HBFQ01006361">
    <property type="protein sequence ID" value="CAD8830151.1"/>
    <property type="molecule type" value="Transcribed_RNA"/>
</dbReference>
<evidence type="ECO:0000256" key="2">
    <source>
        <dbReference type="SAM" id="Phobius"/>
    </source>
</evidence>
<evidence type="ECO:0000256" key="1">
    <source>
        <dbReference type="SAM" id="MobiDB-lite"/>
    </source>
</evidence>